<evidence type="ECO:0000256" key="2">
    <source>
        <dbReference type="ARBA" id="ARBA00004141"/>
    </source>
</evidence>
<feature type="compositionally biased region" description="Polar residues" evidence="15">
    <location>
        <begin position="644"/>
        <end position="673"/>
    </location>
</feature>
<evidence type="ECO:0000256" key="6">
    <source>
        <dbReference type="ARBA" id="ARBA00022989"/>
    </source>
</evidence>
<dbReference type="AlphaFoldDB" id="B9SUH9"/>
<keyword evidence="10" id="KW-0010">Activator</keyword>
<dbReference type="GO" id="GO:0046982">
    <property type="term" value="F:protein heterodimerization activity"/>
    <property type="evidence" value="ECO:0007669"/>
    <property type="project" value="InterPro"/>
</dbReference>
<dbReference type="InterPro" id="IPR007125">
    <property type="entry name" value="H2A/H2B/H3"/>
</dbReference>
<feature type="transmembrane region" description="Helical" evidence="16">
    <location>
        <begin position="156"/>
        <end position="182"/>
    </location>
</feature>
<dbReference type="GO" id="GO:0003677">
    <property type="term" value="F:DNA binding"/>
    <property type="evidence" value="ECO:0007669"/>
    <property type="project" value="UniProtKB-KW"/>
</dbReference>
<keyword evidence="12" id="KW-0539">Nucleus</keyword>
<dbReference type="GO" id="GO:0016020">
    <property type="term" value="C:membrane"/>
    <property type="evidence" value="ECO:0007669"/>
    <property type="project" value="UniProtKB-SubCell"/>
</dbReference>
<comment type="similarity">
    <text evidence="3">Belongs to the MLO family.</text>
</comment>
<keyword evidence="11" id="KW-0804">Transcription</keyword>
<dbReference type="CDD" id="cd22908">
    <property type="entry name" value="HFD_NFYC-like"/>
    <property type="match status" value="1"/>
</dbReference>
<evidence type="ECO:0000256" key="12">
    <source>
        <dbReference type="ARBA" id="ARBA00023242"/>
    </source>
</evidence>
<evidence type="ECO:0000256" key="14">
    <source>
        <dbReference type="ARBA" id="ARBA00038129"/>
    </source>
</evidence>
<dbReference type="EMBL" id="EQ974147">
    <property type="protein sequence ID" value="EEF32735.1"/>
    <property type="molecule type" value="Genomic_DNA"/>
</dbReference>
<evidence type="ECO:0000256" key="1">
    <source>
        <dbReference type="ARBA" id="ARBA00004123"/>
    </source>
</evidence>
<dbReference type="InParanoid" id="B9SUH9"/>
<dbReference type="GO" id="GO:0006952">
    <property type="term" value="P:defense response"/>
    <property type="evidence" value="ECO:0007669"/>
    <property type="project" value="UniProtKB-KW"/>
</dbReference>
<evidence type="ECO:0000256" key="11">
    <source>
        <dbReference type="ARBA" id="ARBA00023163"/>
    </source>
</evidence>
<dbReference type="PANTHER" id="PTHR31942">
    <property type="entry name" value="MLO-LIKE PROTEIN 1"/>
    <property type="match status" value="1"/>
</dbReference>
<name>B9SUH9_RICCO</name>
<feature type="transmembrane region" description="Helical" evidence="16">
    <location>
        <begin position="465"/>
        <end position="482"/>
    </location>
</feature>
<keyword evidence="5" id="KW-0611">Plant defense</keyword>
<comment type="subcellular location">
    <subcellularLocation>
        <location evidence="2">Membrane</location>
        <topology evidence="2">Multi-pass membrane protein</topology>
    </subcellularLocation>
    <subcellularLocation>
        <location evidence="1">Nucleus</location>
    </subcellularLocation>
</comment>
<evidence type="ECO:0000256" key="9">
    <source>
        <dbReference type="ARBA" id="ARBA00023136"/>
    </source>
</evidence>
<sequence length="706" mass="81963">MENGMIDEDKSLALTPTWALATVVIIMVSLGFFFHASLKRCGKWLDETKRKALLSALEKIKDELMLFGLLSLLMGHWVVIVAKICVKSSAVSSRFFPCAVNDDLKSEQNILDTSSSYTNDFYPRKETYTLIDSHHHCPEGHESFASQESLEQLHRLMFVLGVVHVLYSFFVVALAMIKIYSWKIWEKQARNMATQSVQGSIGSSEAAFYSRRMTRLTTFISHRTSHPWSQNRVLVWLLCFSRQFWSSINYADYMALRYGFITTHELPLTYDFHNFILRSMEEEFHDVVGISWPLWVYAICCIFLNFHACSHQFAYQHIHQQQQQQLQQELQSFWANQYQDIERPSDFKNHSLPLARIKKIMKADEDVRMISAEAPIIFSRACEMFILELTLRSWNHMEENKRRKLQKNDIAAAIRRTDIFDFLVDIVPRGDLKDEVLASVPRGSLPVRGAAEAIPFYCKTLETEVYFWLSFLPAILVLLIGTKLHRIVVKLAVEITDPVPRFGNHPLNLRDELFWFGKPRLLLCIIQLISFQNAFEMATFLWSLWEIRDSSCFMANQWFVGVRLVFGVVSQFWCSFITFPLYIIITQMDAKFKKTVVSENVRRSLHGWKRRVKARHNSTSATMKGLSSTTLWNYRTHKHQIDKSASSSTQGSTWGFTDRTTSYQEPSTEQANRNEILPMLEVPLCSYIRYDSCSENDNDQITDIKG</sequence>
<evidence type="ECO:0000256" key="10">
    <source>
        <dbReference type="ARBA" id="ARBA00023159"/>
    </source>
</evidence>
<protein>
    <submittedName>
        <fullName evidence="18">Ccaat-binding transcription factor, putative</fullName>
    </submittedName>
</protein>
<evidence type="ECO:0000256" key="7">
    <source>
        <dbReference type="ARBA" id="ARBA00023015"/>
    </source>
</evidence>
<proteinExistence type="inferred from homology"/>
<keyword evidence="4 16" id="KW-0812">Transmembrane</keyword>
<evidence type="ECO:0000313" key="18">
    <source>
        <dbReference type="EMBL" id="EEF32735.1"/>
    </source>
</evidence>
<dbReference type="FunFam" id="1.10.20.10:FF:000006">
    <property type="entry name" value="Nuclear transcription factor Y subunit gamma"/>
    <property type="match status" value="1"/>
</dbReference>
<dbReference type="GO" id="GO:0005634">
    <property type="term" value="C:nucleus"/>
    <property type="evidence" value="ECO:0007669"/>
    <property type="project" value="UniProtKB-SubCell"/>
</dbReference>
<dbReference type="Proteomes" id="UP000008311">
    <property type="component" value="Unassembled WGS sequence"/>
</dbReference>
<evidence type="ECO:0000256" key="3">
    <source>
        <dbReference type="ARBA" id="ARBA00006574"/>
    </source>
</evidence>
<keyword evidence="9 16" id="KW-0472">Membrane</keyword>
<accession>B9SUH9</accession>
<dbReference type="Gene3D" id="1.10.20.10">
    <property type="entry name" value="Histone, subunit A"/>
    <property type="match status" value="1"/>
</dbReference>
<dbReference type="Pfam" id="PF00125">
    <property type="entry name" value="Histone"/>
    <property type="match status" value="1"/>
</dbReference>
<evidence type="ECO:0000256" key="5">
    <source>
        <dbReference type="ARBA" id="ARBA00022821"/>
    </source>
</evidence>
<keyword evidence="7" id="KW-0805">Transcription regulation</keyword>
<evidence type="ECO:0000256" key="13">
    <source>
        <dbReference type="ARBA" id="ARBA00023265"/>
    </source>
</evidence>
<dbReference type="InterPro" id="IPR009072">
    <property type="entry name" value="Histone-fold"/>
</dbReference>
<evidence type="ECO:0000256" key="4">
    <source>
        <dbReference type="ARBA" id="ARBA00022692"/>
    </source>
</evidence>
<comment type="similarity">
    <text evidence="14">Belongs to the NFYC/HAP5 subunit family.</text>
</comment>
<dbReference type="PANTHER" id="PTHR31942:SF62">
    <property type="entry name" value="MLO-LIKE PROTEIN"/>
    <property type="match status" value="1"/>
</dbReference>
<feature type="domain" description="Core Histone H2A/H2B/H3" evidence="17">
    <location>
        <begin position="342"/>
        <end position="415"/>
    </location>
</feature>
<reference evidence="19" key="1">
    <citation type="journal article" date="2010" name="Nat. Biotechnol.">
        <title>Draft genome sequence of the oilseed species Ricinus communis.</title>
        <authorList>
            <person name="Chan A.P."/>
            <person name="Crabtree J."/>
            <person name="Zhao Q."/>
            <person name="Lorenzi H."/>
            <person name="Orvis J."/>
            <person name="Puiu D."/>
            <person name="Melake-Berhan A."/>
            <person name="Jones K.M."/>
            <person name="Redman J."/>
            <person name="Chen G."/>
            <person name="Cahoon E.B."/>
            <person name="Gedil M."/>
            <person name="Stanke M."/>
            <person name="Haas B.J."/>
            <person name="Wortman J.R."/>
            <person name="Fraser-Liggett C.M."/>
            <person name="Ravel J."/>
            <person name="Rabinowicz P.D."/>
        </authorList>
    </citation>
    <scope>NUCLEOTIDE SEQUENCE [LARGE SCALE GENOMIC DNA]</scope>
    <source>
        <strain evidence="19">cv. Hale</strain>
    </source>
</reference>
<dbReference type="eggNOG" id="KOG1657">
    <property type="taxonomic scope" value="Eukaryota"/>
</dbReference>
<keyword evidence="8" id="KW-0238">DNA-binding</keyword>
<dbReference type="Pfam" id="PF03094">
    <property type="entry name" value="Mlo"/>
    <property type="match status" value="2"/>
</dbReference>
<evidence type="ECO:0000259" key="17">
    <source>
        <dbReference type="Pfam" id="PF00125"/>
    </source>
</evidence>
<evidence type="ECO:0000256" key="16">
    <source>
        <dbReference type="SAM" id="Phobius"/>
    </source>
</evidence>
<dbReference type="InterPro" id="IPR004326">
    <property type="entry name" value="Mlo"/>
</dbReference>
<feature type="transmembrane region" description="Helical" evidence="16">
    <location>
        <begin position="521"/>
        <end position="544"/>
    </location>
</feature>
<feature type="region of interest" description="Disordered" evidence="15">
    <location>
        <begin position="644"/>
        <end position="675"/>
    </location>
</feature>
<evidence type="ECO:0000256" key="8">
    <source>
        <dbReference type="ARBA" id="ARBA00023125"/>
    </source>
</evidence>
<dbReference type="SUPFAM" id="SSF47113">
    <property type="entry name" value="Histone-fold"/>
    <property type="match status" value="1"/>
</dbReference>
<gene>
    <name evidence="18" type="ORF">RCOM_0572780</name>
</gene>
<evidence type="ECO:0000313" key="19">
    <source>
        <dbReference type="Proteomes" id="UP000008311"/>
    </source>
</evidence>
<organism evidence="18 19">
    <name type="scientific">Ricinus communis</name>
    <name type="common">Castor bean</name>
    <dbReference type="NCBI Taxonomy" id="3988"/>
    <lineage>
        <taxon>Eukaryota</taxon>
        <taxon>Viridiplantae</taxon>
        <taxon>Streptophyta</taxon>
        <taxon>Embryophyta</taxon>
        <taxon>Tracheophyta</taxon>
        <taxon>Spermatophyta</taxon>
        <taxon>Magnoliopsida</taxon>
        <taxon>eudicotyledons</taxon>
        <taxon>Gunneridae</taxon>
        <taxon>Pentapetalae</taxon>
        <taxon>rosids</taxon>
        <taxon>fabids</taxon>
        <taxon>Malpighiales</taxon>
        <taxon>Euphorbiaceae</taxon>
        <taxon>Acalyphoideae</taxon>
        <taxon>Acalypheae</taxon>
        <taxon>Ricinus</taxon>
    </lineage>
</organism>
<evidence type="ECO:0000256" key="15">
    <source>
        <dbReference type="SAM" id="MobiDB-lite"/>
    </source>
</evidence>
<dbReference type="STRING" id="3988.B9SUH9"/>
<feature type="transmembrane region" description="Helical" evidence="16">
    <location>
        <begin position="564"/>
        <end position="585"/>
    </location>
</feature>
<feature type="transmembrane region" description="Helical" evidence="16">
    <location>
        <begin position="12"/>
        <end position="34"/>
    </location>
</feature>
<keyword evidence="13" id="KW-0568">Pathogenesis-related protein</keyword>
<keyword evidence="6 16" id="KW-1133">Transmembrane helix</keyword>
<keyword evidence="19" id="KW-1185">Reference proteome</keyword>
<feature type="transmembrane region" description="Helical" evidence="16">
    <location>
        <begin position="64"/>
        <end position="86"/>
    </location>
</feature>